<reference evidence="3 4" key="1">
    <citation type="submission" date="2014-04" db="EMBL/GenBank/DDBJ databases">
        <authorList>
            <consortium name="DOE Joint Genome Institute"/>
            <person name="Kuo A."/>
            <person name="Martino E."/>
            <person name="Perotto S."/>
            <person name="Kohler A."/>
            <person name="Nagy L.G."/>
            <person name="Floudas D."/>
            <person name="Copeland A."/>
            <person name="Barry K.W."/>
            <person name="Cichocki N."/>
            <person name="Veneault-Fourrey C."/>
            <person name="LaButti K."/>
            <person name="Lindquist E.A."/>
            <person name="Lipzen A."/>
            <person name="Lundell T."/>
            <person name="Morin E."/>
            <person name="Murat C."/>
            <person name="Sun H."/>
            <person name="Tunlid A."/>
            <person name="Henrissat B."/>
            <person name="Grigoriev I.V."/>
            <person name="Hibbett D.S."/>
            <person name="Martin F."/>
            <person name="Nordberg H.P."/>
            <person name="Cantor M.N."/>
            <person name="Hua S.X."/>
        </authorList>
    </citation>
    <scope>NUCLEOTIDE SEQUENCE [LARGE SCALE GENOMIC DNA]</scope>
    <source>
        <strain evidence="3 4">Zn</strain>
    </source>
</reference>
<dbReference type="STRING" id="913774.A0A0C3H4S7"/>
<dbReference type="EMBL" id="KN832880">
    <property type="protein sequence ID" value="KIM98364.1"/>
    <property type="molecule type" value="Genomic_DNA"/>
</dbReference>
<keyword evidence="4" id="KW-1185">Reference proteome</keyword>
<dbReference type="AlphaFoldDB" id="A0A0C3H4S7"/>
<dbReference type="HOGENOM" id="CLU_008132_0_0_1"/>
<dbReference type="Pfam" id="PF12770">
    <property type="entry name" value="CHAT"/>
    <property type="match status" value="1"/>
</dbReference>
<dbReference type="InParanoid" id="A0A0C3H4S7"/>
<feature type="domain" description="CHAT" evidence="2">
    <location>
        <begin position="870"/>
        <end position="1168"/>
    </location>
</feature>
<accession>A0A0C3H4S7</accession>
<organism evidence="3 4">
    <name type="scientific">Oidiodendron maius (strain Zn)</name>
    <dbReference type="NCBI Taxonomy" id="913774"/>
    <lineage>
        <taxon>Eukaryota</taxon>
        <taxon>Fungi</taxon>
        <taxon>Dikarya</taxon>
        <taxon>Ascomycota</taxon>
        <taxon>Pezizomycotina</taxon>
        <taxon>Leotiomycetes</taxon>
        <taxon>Leotiomycetes incertae sedis</taxon>
        <taxon>Myxotrichaceae</taxon>
        <taxon>Oidiodendron</taxon>
    </lineage>
</organism>
<proteinExistence type="predicted"/>
<name>A0A0C3H4S7_OIDMZ</name>
<dbReference type="Proteomes" id="UP000054321">
    <property type="component" value="Unassembled WGS sequence"/>
</dbReference>
<evidence type="ECO:0000259" key="2">
    <source>
        <dbReference type="Pfam" id="PF12770"/>
    </source>
</evidence>
<dbReference type="InterPro" id="IPR024983">
    <property type="entry name" value="CHAT_dom"/>
</dbReference>
<reference evidence="4" key="2">
    <citation type="submission" date="2015-01" db="EMBL/GenBank/DDBJ databases">
        <title>Evolutionary Origins and Diversification of the Mycorrhizal Mutualists.</title>
        <authorList>
            <consortium name="DOE Joint Genome Institute"/>
            <consortium name="Mycorrhizal Genomics Consortium"/>
            <person name="Kohler A."/>
            <person name="Kuo A."/>
            <person name="Nagy L.G."/>
            <person name="Floudas D."/>
            <person name="Copeland A."/>
            <person name="Barry K.W."/>
            <person name="Cichocki N."/>
            <person name="Veneault-Fourrey C."/>
            <person name="LaButti K."/>
            <person name="Lindquist E.A."/>
            <person name="Lipzen A."/>
            <person name="Lundell T."/>
            <person name="Morin E."/>
            <person name="Murat C."/>
            <person name="Riley R."/>
            <person name="Ohm R."/>
            <person name="Sun H."/>
            <person name="Tunlid A."/>
            <person name="Henrissat B."/>
            <person name="Grigoriev I.V."/>
            <person name="Hibbett D.S."/>
            <person name="Martin F."/>
        </authorList>
    </citation>
    <scope>NUCLEOTIDE SEQUENCE [LARGE SCALE GENOMIC DNA]</scope>
    <source>
        <strain evidence="4">Zn</strain>
    </source>
</reference>
<evidence type="ECO:0000313" key="3">
    <source>
        <dbReference type="EMBL" id="KIM98364.1"/>
    </source>
</evidence>
<sequence length="1176" mass="132939">MSLSHYGPTKSPGFPDLAGNGHEANPELPACARGYYIQAAEEIQSLRARTEDSAELLIQLAEIYITQGYLNRAHSLLTVDVQNIKDGDDHARWAMGMMQCFTGAIVSGKIWTSLPEAGGIYSDAASFLKAYPTSHHALTIRLFYYRLIALCATFRPVEYQSQLDVLNAEICHLMSLLLRSKYFDNALWYIYSIQDEQLRLRSLEELLEEEGVMPLTVAKAQEELASMLKPTEHKQRREALRQQAYIILAKEHAHGALDIDFNVCYETIMDGNKSKYDEFLEYIDRYSELDFPNGLKMALHKCLDVARKAQNFDLQRCLEQELKKRSEETGTTLLWITSYINLVWQYHLRSGHTDLLKNTILEIYHEIAQYRLPMVQGQAASILSDIYVEQENAEEANRWALVCEEQWDQCIEATSSMGRLHKLKCEMLLISKREHSDYATAQSLCDKYVERDLSNKLYAEAISKLEIMLCFYHTTRTIPLEDRLHCIHSQLDRVNSIISSNTFPGSSLIKANIMQQQATYLISLGSQRQDCTMEEEAINLLNQALQAFFVGHGKTLTFALITSRMQLGLTWRICFQKYLQVGDTRCVQALAAAEDAFTACIPGWEALRNPTKVTESKYWLALVRYEARIVNWKPSKEVFESLIAAEQGFDDKRKEISISSALTAVQDKQRLAQDRHVRDIYCLVFQAKARSLSDTLGLGCIVPDSLLTAIAADEKAKELYEKEKLLALQITSSSNLDRFDIRVELRDLETQMMAHESLKNLLDLRHGAAVTTQQLSDRCSQAFSESGARKLVFVDWYVKGQEVFILIFKPGEEPTIRRVNASLQFIQSWLAKYFYSEQGRAEFLDRGENHPNQALRKMDCLIEWLEDATEPETTLVLSPAVPIDAVPLHALHIPQQMLDGRRRTVALIERNPVVYCSNMTAFIQCCERAATKQASKPSTSVFIAVYEDNEGVENDADEQDILYEATSDLATQIAGSSLIGREVSRPNLERCWQAADYIYFHGHCLTKPEVITDQALVLSTHPNASISLSHSEPVLVTVRDIFSLRLQAPHISLMACGSTSQKIEAGDEPLGLVTALLCAGAASVTGAMWPIASATARMFAEHFHAEIFRTKGYKMARSEKPVRQKEGDSMAETDVVDLAAALQKAVIRMKRTPQTRLPYHWAAFVVHGACFMKYAG</sequence>
<dbReference type="OrthoDB" id="9991317at2759"/>
<evidence type="ECO:0000256" key="1">
    <source>
        <dbReference type="SAM" id="MobiDB-lite"/>
    </source>
</evidence>
<protein>
    <recommendedName>
        <fullName evidence="2">CHAT domain-containing protein</fullName>
    </recommendedName>
</protein>
<gene>
    <name evidence="3" type="ORF">OIDMADRAFT_56728</name>
</gene>
<feature type="region of interest" description="Disordered" evidence="1">
    <location>
        <begin position="1"/>
        <end position="22"/>
    </location>
</feature>
<evidence type="ECO:0000313" key="4">
    <source>
        <dbReference type="Proteomes" id="UP000054321"/>
    </source>
</evidence>